<dbReference type="RefSeq" id="WP_168774805.1">
    <property type="nucleotide sequence ID" value="NZ_JAABNR010000008.1"/>
</dbReference>
<evidence type="ECO:0008006" key="3">
    <source>
        <dbReference type="Google" id="ProtNLM"/>
    </source>
</evidence>
<evidence type="ECO:0000313" key="2">
    <source>
        <dbReference type="Proteomes" id="UP001193501"/>
    </source>
</evidence>
<reference evidence="1" key="1">
    <citation type="submission" date="2020-01" db="EMBL/GenBank/DDBJ databases">
        <authorList>
            <person name="Chen W.-M."/>
        </authorList>
    </citation>
    <scope>NUCLEOTIDE SEQUENCE</scope>
    <source>
        <strain evidence="1">CYK-10</strain>
    </source>
</reference>
<sequence length="352" mass="38803">MKIILHIGMGKTGTSTIQKTLAQNSFELRQAGMMYLGMWFDLVDPSFKGLRNQAKFFSLEEPALIEAAEVLFQQLSETAKTKRIHTFVISNESFAGKSAVLEPMIRRLIALGMEVEAIGYVRNPHDWLPSAYVQWGVRHKMSPGPIPPYAEKARGLVNWYSGIVEWHKRMSDILHIRSYEAAPDVVADFGAAIGVKLTPLGARVLERGEEAEIVLRAIFNDGIAQGVLPDVFDKAVLPGLKDVPKVEDLLVRLFDYSDTAAIVAARADLFDALTEACGFDPRVSGKVRVSAIPEAPAVRDRLVDALLEVVLSQAQRIKRIETALERVAAGEPLEFAPVVKARRPARPNKPAA</sequence>
<comment type="caution">
    <text evidence="1">The sequence shown here is derived from an EMBL/GenBank/DDBJ whole genome shotgun (WGS) entry which is preliminary data.</text>
</comment>
<proteinExistence type="predicted"/>
<keyword evidence="2" id="KW-1185">Reference proteome</keyword>
<dbReference type="SUPFAM" id="SSF52540">
    <property type="entry name" value="P-loop containing nucleoside triphosphate hydrolases"/>
    <property type="match status" value="1"/>
</dbReference>
<dbReference type="InterPro" id="IPR027417">
    <property type="entry name" value="P-loop_NTPase"/>
</dbReference>
<protein>
    <recommendedName>
        <fullName evidence="3">Sulfotransferase domain-containing protein</fullName>
    </recommendedName>
</protein>
<gene>
    <name evidence="1" type="ORF">GV832_10490</name>
</gene>
<accession>A0AAE4YE57</accession>
<dbReference type="AlphaFoldDB" id="A0AAE4YE57"/>
<evidence type="ECO:0000313" key="1">
    <source>
        <dbReference type="EMBL" id="NBZ88005.1"/>
    </source>
</evidence>
<dbReference type="EMBL" id="JAABNR010000008">
    <property type="protein sequence ID" value="NBZ88005.1"/>
    <property type="molecule type" value="Genomic_DNA"/>
</dbReference>
<dbReference type="Proteomes" id="UP001193501">
    <property type="component" value="Unassembled WGS sequence"/>
</dbReference>
<organism evidence="1 2">
    <name type="scientific">Stagnihabitans tardus</name>
    <dbReference type="NCBI Taxonomy" id="2699202"/>
    <lineage>
        <taxon>Bacteria</taxon>
        <taxon>Pseudomonadati</taxon>
        <taxon>Pseudomonadota</taxon>
        <taxon>Alphaproteobacteria</taxon>
        <taxon>Rhodobacterales</taxon>
        <taxon>Paracoccaceae</taxon>
        <taxon>Stagnihabitans</taxon>
    </lineage>
</organism>
<name>A0AAE4YE57_9RHOB</name>